<keyword evidence="4" id="KW-1185">Reference proteome</keyword>
<dbReference type="RefSeq" id="WP_249974037.1">
    <property type="nucleotide sequence ID" value="NZ_JAMFLZ010000012.1"/>
</dbReference>
<feature type="region of interest" description="Disordered" evidence="1">
    <location>
        <begin position="239"/>
        <end position="268"/>
    </location>
</feature>
<accession>A0ABT0QI86</accession>
<evidence type="ECO:0000256" key="1">
    <source>
        <dbReference type="SAM" id="MobiDB-lite"/>
    </source>
</evidence>
<protein>
    <recommendedName>
        <fullName evidence="5">Lipoprotein</fullName>
    </recommendedName>
</protein>
<reference evidence="3" key="1">
    <citation type="submission" date="2022-05" db="EMBL/GenBank/DDBJ databases">
        <authorList>
            <person name="Park J.-S."/>
        </authorList>
    </citation>
    <scope>NUCLEOTIDE SEQUENCE</scope>
    <source>
        <strain evidence="3">2012CJ34-3</strain>
    </source>
</reference>
<keyword evidence="2" id="KW-0732">Signal</keyword>
<evidence type="ECO:0000313" key="3">
    <source>
        <dbReference type="EMBL" id="MCL6296717.1"/>
    </source>
</evidence>
<comment type="caution">
    <text evidence="3">The sequence shown here is derived from an EMBL/GenBank/DDBJ whole genome shotgun (WGS) entry which is preliminary data.</text>
</comment>
<feature type="signal peptide" evidence="2">
    <location>
        <begin position="1"/>
        <end position="28"/>
    </location>
</feature>
<proteinExistence type="predicted"/>
<sequence>MKFYFKNLKFVILTLVVSLLLVNCQKQDDTISSETYQEKINKFISINEFKNDVVKNNYFDMISQRFDINTLSNKSSKLTKTSYDLIPTDNIIKIDKENGASYTFKLKTTTVGKQFYNLIVNVDKGGIIEKSHIVEYLPSEEWLADITQPFVGHIKISENNIFTNEDILNSKGTTAAKGGGQDACYETSESWECAAGNDHEPNTCTAGGSTLTITFVEVACDGAGGGGIGGGGIGYPIGGGPDTGGGSGTTNPRTGGEDPNTAITSPIPRDDVNCSSIACQLNGILKPGDSFVLNSNASPNDSFKI</sequence>
<evidence type="ECO:0000313" key="4">
    <source>
        <dbReference type="Proteomes" id="UP001165381"/>
    </source>
</evidence>
<evidence type="ECO:0008006" key="5">
    <source>
        <dbReference type="Google" id="ProtNLM"/>
    </source>
</evidence>
<dbReference type="EMBL" id="JAMFLZ010000012">
    <property type="protein sequence ID" value="MCL6296717.1"/>
    <property type="molecule type" value="Genomic_DNA"/>
</dbReference>
<feature type="compositionally biased region" description="Gly residues" evidence="1">
    <location>
        <begin position="239"/>
        <end position="248"/>
    </location>
</feature>
<gene>
    <name evidence="3" type="ORF">M3P09_17055</name>
</gene>
<organism evidence="3 4">
    <name type="scientific">Jejuia spongiicola</name>
    <dbReference type="NCBI Taxonomy" id="2942207"/>
    <lineage>
        <taxon>Bacteria</taxon>
        <taxon>Pseudomonadati</taxon>
        <taxon>Bacteroidota</taxon>
        <taxon>Flavobacteriia</taxon>
        <taxon>Flavobacteriales</taxon>
        <taxon>Flavobacteriaceae</taxon>
        <taxon>Jejuia</taxon>
    </lineage>
</organism>
<feature type="chain" id="PRO_5046702439" description="Lipoprotein" evidence="2">
    <location>
        <begin position="29"/>
        <end position="305"/>
    </location>
</feature>
<name>A0ABT0QI86_9FLAO</name>
<dbReference type="Proteomes" id="UP001165381">
    <property type="component" value="Unassembled WGS sequence"/>
</dbReference>
<evidence type="ECO:0000256" key="2">
    <source>
        <dbReference type="SAM" id="SignalP"/>
    </source>
</evidence>